<feature type="transmembrane region" description="Helical" evidence="11">
    <location>
        <begin position="40"/>
        <end position="58"/>
    </location>
</feature>
<keyword evidence="5 11" id="KW-1133">Transmembrane helix</keyword>
<dbReference type="EMBL" id="MLKD01000010">
    <property type="protein sequence ID" value="OQE22540.1"/>
    <property type="molecule type" value="Genomic_DNA"/>
</dbReference>
<feature type="transmembrane region" description="Helical" evidence="11">
    <location>
        <begin position="202"/>
        <end position="227"/>
    </location>
</feature>
<evidence type="ECO:0000256" key="7">
    <source>
        <dbReference type="ARBA" id="ARBA00023065"/>
    </source>
</evidence>
<feature type="transmembrane region" description="Helical" evidence="11">
    <location>
        <begin position="70"/>
        <end position="87"/>
    </location>
</feature>
<feature type="region of interest" description="Disordered" evidence="10">
    <location>
        <begin position="423"/>
        <end position="497"/>
    </location>
</feature>
<sequence>MSETSTEAAFAYHEPSITTFLNQAGFLVVLNIVNFCLDRFLYCGLIGQLLVGILWGTPGAKWLGRETETVIQQLGYLGLILLVYEGGLSTSTKAVRANLLVSLCVAVTGIGVPMGLSFILKELVGASSLQAFAAGAALSATSLGTTFTILSTTNLIATRLGTVTTSAAMLDDVIGLVMVQIISNLGGNGSSFDAVTVIRPLFVSLGFAIGLFLLCAFAIGPCLRRVLRAKFNLPQFTKTWHFAFLCHTVFLVGIVAGATYAGTSSLFAAYLSGVIVTWLDEKIAHSQTPKSGAQAASESVNDSEEQDTGRSVSSGASEQSIVQDSGVPTGEKVYKTYFKQPANRILIPLFFASIGFAIPITEMFRGNVVWRGIIYSLLMMFGKMITGLWLVRFPFHPLLNFFNSAKNALSRFRLMCSPGKFKTHEREKGQNAQSSAVLQSDVRTEASTDNVARNRIHSSADSVHGPDSGDQPPGQPEAQETQKVNSNQRSAVSFPEKPKSLYPPSILGLAMVARGEVGYLIASLAQSQGMFSKGSSGETSDIYLVIIWAISICTLVGPICVGTLVKRVKRLQNDRGNSGPDPLGVWGI</sequence>
<reference evidence="14" key="1">
    <citation type="journal article" date="2017" name="Nat. Microbiol.">
        <title>Global analysis of biosynthetic gene clusters reveals vast potential of secondary metabolite production in Penicillium species.</title>
        <authorList>
            <person name="Nielsen J.C."/>
            <person name="Grijseels S."/>
            <person name="Prigent S."/>
            <person name="Ji B."/>
            <person name="Dainat J."/>
            <person name="Nielsen K.F."/>
            <person name="Frisvad J.C."/>
            <person name="Workman M."/>
            <person name="Nielsen J."/>
        </authorList>
    </citation>
    <scope>NUCLEOTIDE SEQUENCE [LARGE SCALE GENOMIC DNA]</scope>
    <source>
        <strain evidence="14">IBT 24891</strain>
    </source>
</reference>
<feature type="transmembrane region" description="Helical" evidence="11">
    <location>
        <begin position="15"/>
        <end position="33"/>
    </location>
</feature>
<feature type="transmembrane region" description="Helical" evidence="11">
    <location>
        <begin position="373"/>
        <end position="391"/>
    </location>
</feature>
<dbReference type="GO" id="GO:0016020">
    <property type="term" value="C:membrane"/>
    <property type="evidence" value="ECO:0007669"/>
    <property type="project" value="UniProtKB-SubCell"/>
</dbReference>
<evidence type="ECO:0000256" key="2">
    <source>
        <dbReference type="ARBA" id="ARBA00022448"/>
    </source>
</evidence>
<feature type="compositionally biased region" description="Polar residues" evidence="10">
    <location>
        <begin position="289"/>
        <end position="300"/>
    </location>
</feature>
<dbReference type="PANTHER" id="PTHR43562:SF3">
    <property type="entry name" value="SODIUM ION_PROTON EXCHANGER (EUROFUNG)"/>
    <property type="match status" value="1"/>
</dbReference>
<feature type="transmembrane region" description="Helical" evidence="11">
    <location>
        <begin position="99"/>
        <end position="119"/>
    </location>
</feature>
<dbReference type="InterPro" id="IPR038770">
    <property type="entry name" value="Na+/solute_symporter_sf"/>
</dbReference>
<dbReference type="GO" id="GO:1902600">
    <property type="term" value="P:proton transmembrane transport"/>
    <property type="evidence" value="ECO:0007669"/>
    <property type="project" value="InterPro"/>
</dbReference>
<organism evidence="13 14">
    <name type="scientific">Penicillium steckii</name>
    <dbReference type="NCBI Taxonomy" id="303698"/>
    <lineage>
        <taxon>Eukaryota</taxon>
        <taxon>Fungi</taxon>
        <taxon>Dikarya</taxon>
        <taxon>Ascomycota</taxon>
        <taxon>Pezizomycotina</taxon>
        <taxon>Eurotiomycetes</taxon>
        <taxon>Eurotiomycetidae</taxon>
        <taxon>Eurotiales</taxon>
        <taxon>Aspergillaceae</taxon>
        <taxon>Penicillium</taxon>
    </lineage>
</organism>
<evidence type="ECO:0000256" key="5">
    <source>
        <dbReference type="ARBA" id="ARBA00022989"/>
    </source>
</evidence>
<name>A0A1V6T9E5_9EURO</name>
<keyword evidence="8 11" id="KW-0472">Membrane</keyword>
<dbReference type="STRING" id="303698.A0A1V6T9E5"/>
<keyword evidence="4 11" id="KW-0812">Transmembrane</keyword>
<feature type="compositionally biased region" description="Polar residues" evidence="10">
    <location>
        <begin position="309"/>
        <end position="323"/>
    </location>
</feature>
<dbReference type="InterPro" id="IPR006153">
    <property type="entry name" value="Cation/H_exchanger_TM"/>
</dbReference>
<dbReference type="GO" id="GO:0015297">
    <property type="term" value="F:antiporter activity"/>
    <property type="evidence" value="ECO:0007669"/>
    <property type="project" value="UniProtKB-KW"/>
</dbReference>
<evidence type="ECO:0000256" key="9">
    <source>
        <dbReference type="ARBA" id="ARBA00023201"/>
    </source>
</evidence>
<evidence type="ECO:0000256" key="10">
    <source>
        <dbReference type="SAM" id="MobiDB-lite"/>
    </source>
</evidence>
<comment type="caution">
    <text evidence="13">The sequence shown here is derived from an EMBL/GenBank/DDBJ whole genome shotgun (WGS) entry which is preliminary data.</text>
</comment>
<keyword evidence="2" id="KW-0813">Transport</keyword>
<evidence type="ECO:0000259" key="12">
    <source>
        <dbReference type="Pfam" id="PF00999"/>
    </source>
</evidence>
<protein>
    <recommendedName>
        <fullName evidence="12">Cation/H+ exchanger transmembrane domain-containing protein</fullName>
    </recommendedName>
</protein>
<dbReference type="Gene3D" id="1.20.1530.20">
    <property type="match status" value="3"/>
</dbReference>
<feature type="transmembrane region" description="Helical" evidence="11">
    <location>
        <begin position="162"/>
        <end position="182"/>
    </location>
</feature>
<feature type="compositionally biased region" description="Polar residues" evidence="10">
    <location>
        <begin position="445"/>
        <end position="461"/>
    </location>
</feature>
<feature type="compositionally biased region" description="Polar residues" evidence="10">
    <location>
        <begin position="478"/>
        <end position="491"/>
    </location>
</feature>
<keyword evidence="3" id="KW-0050">Antiport</keyword>
<feature type="transmembrane region" description="Helical" evidence="11">
    <location>
        <begin position="542"/>
        <end position="565"/>
    </location>
</feature>
<comment type="subcellular location">
    <subcellularLocation>
        <location evidence="1">Membrane</location>
        <topology evidence="1">Multi-pass membrane protein</topology>
    </subcellularLocation>
</comment>
<evidence type="ECO:0000256" key="8">
    <source>
        <dbReference type="ARBA" id="ARBA00023136"/>
    </source>
</evidence>
<accession>A0A1V6T9E5</accession>
<dbReference type="Pfam" id="PF00999">
    <property type="entry name" value="Na_H_Exchanger"/>
    <property type="match status" value="1"/>
</dbReference>
<feature type="region of interest" description="Disordered" evidence="10">
    <location>
        <begin position="289"/>
        <end position="324"/>
    </location>
</feature>
<feature type="domain" description="Cation/H+ exchanger transmembrane" evidence="12">
    <location>
        <begin position="45"/>
        <end position="281"/>
    </location>
</feature>
<keyword evidence="9" id="KW-0739">Sodium transport</keyword>
<evidence type="ECO:0000256" key="4">
    <source>
        <dbReference type="ARBA" id="ARBA00022692"/>
    </source>
</evidence>
<proteinExistence type="predicted"/>
<evidence type="ECO:0000256" key="1">
    <source>
        <dbReference type="ARBA" id="ARBA00004141"/>
    </source>
</evidence>
<evidence type="ECO:0000313" key="14">
    <source>
        <dbReference type="Proteomes" id="UP000191285"/>
    </source>
</evidence>
<keyword evidence="6" id="KW-0915">Sodium</keyword>
<feature type="transmembrane region" description="Helical" evidence="11">
    <location>
        <begin position="131"/>
        <end position="150"/>
    </location>
</feature>
<feature type="transmembrane region" description="Helical" evidence="11">
    <location>
        <begin position="345"/>
        <end position="361"/>
    </location>
</feature>
<keyword evidence="14" id="KW-1185">Reference proteome</keyword>
<dbReference type="PANTHER" id="PTHR43562">
    <property type="entry name" value="NAPA-TYPE SODIUM/HYDROGEN ANTIPORTER"/>
    <property type="match status" value="1"/>
</dbReference>
<feature type="transmembrane region" description="Helical" evidence="11">
    <location>
        <begin position="239"/>
        <end position="258"/>
    </location>
</feature>
<gene>
    <name evidence="13" type="ORF">PENSTE_c010G01791</name>
</gene>
<dbReference type="GO" id="GO:0006814">
    <property type="term" value="P:sodium ion transport"/>
    <property type="evidence" value="ECO:0007669"/>
    <property type="project" value="UniProtKB-KW"/>
</dbReference>
<keyword evidence="7" id="KW-0406">Ion transport</keyword>
<dbReference type="OrthoDB" id="1288932at2759"/>
<evidence type="ECO:0000256" key="11">
    <source>
        <dbReference type="SAM" id="Phobius"/>
    </source>
</evidence>
<dbReference type="AlphaFoldDB" id="A0A1V6T9E5"/>
<evidence type="ECO:0000256" key="3">
    <source>
        <dbReference type="ARBA" id="ARBA00022449"/>
    </source>
</evidence>
<dbReference type="Proteomes" id="UP000191285">
    <property type="component" value="Unassembled WGS sequence"/>
</dbReference>
<evidence type="ECO:0000313" key="13">
    <source>
        <dbReference type="EMBL" id="OQE22540.1"/>
    </source>
</evidence>
<evidence type="ECO:0000256" key="6">
    <source>
        <dbReference type="ARBA" id="ARBA00023053"/>
    </source>
</evidence>